<name>A0ABZ1B0I5_9ACTN</name>
<reference evidence="1 2" key="1">
    <citation type="submission" date="2023-12" db="EMBL/GenBank/DDBJ databases">
        <title>Blastococcus brunescens sp. nov., an actonobacterium isolated from sandstone collected in sahara desert.</title>
        <authorList>
            <person name="Gtari M."/>
            <person name="Ghodhbane F."/>
        </authorList>
    </citation>
    <scope>NUCLEOTIDE SEQUENCE [LARGE SCALE GENOMIC DNA]</scope>
    <source>
        <strain evidence="1 2">BMG 8361</strain>
    </source>
</reference>
<dbReference type="Proteomes" id="UP001324287">
    <property type="component" value="Chromosome"/>
</dbReference>
<protein>
    <submittedName>
        <fullName evidence="1">Uncharacterized protein</fullName>
    </submittedName>
</protein>
<organism evidence="1 2">
    <name type="scientific">Blastococcus brunescens</name>
    <dbReference type="NCBI Taxonomy" id="1564165"/>
    <lineage>
        <taxon>Bacteria</taxon>
        <taxon>Bacillati</taxon>
        <taxon>Actinomycetota</taxon>
        <taxon>Actinomycetes</taxon>
        <taxon>Geodermatophilales</taxon>
        <taxon>Geodermatophilaceae</taxon>
        <taxon>Blastococcus</taxon>
    </lineage>
</organism>
<keyword evidence="2" id="KW-1185">Reference proteome</keyword>
<proteinExistence type="predicted"/>
<evidence type="ECO:0000313" key="1">
    <source>
        <dbReference type="EMBL" id="WRL64314.1"/>
    </source>
</evidence>
<accession>A0ABZ1B0I5</accession>
<sequence length="98" mass="10491">MLAPPQIRGRDVTSDPEVDLSPLFGALRRLREANRTRPHDVATCNAALGKALGLLTSGRVRDLVDPLVGDVGAVAPLSVEKQKKSWRSSRNFSSASVA</sequence>
<evidence type="ECO:0000313" key="2">
    <source>
        <dbReference type="Proteomes" id="UP001324287"/>
    </source>
</evidence>
<gene>
    <name evidence="1" type="ORF">U6N30_00125</name>
</gene>
<dbReference type="EMBL" id="CP141261">
    <property type="protein sequence ID" value="WRL64314.1"/>
    <property type="molecule type" value="Genomic_DNA"/>
</dbReference>
<dbReference type="RefSeq" id="WP_324275641.1">
    <property type="nucleotide sequence ID" value="NZ_CP141261.1"/>
</dbReference>